<proteinExistence type="predicted"/>
<evidence type="ECO:0000313" key="3">
    <source>
        <dbReference type="Proteomes" id="UP000006701"/>
    </source>
</evidence>
<dbReference type="Proteomes" id="UP000006701">
    <property type="component" value="Unassembled WGS sequence"/>
</dbReference>
<protein>
    <submittedName>
        <fullName evidence="2">Uncharacterized protein</fullName>
    </submittedName>
</protein>
<feature type="chain" id="PRO_5002633172" evidence="1">
    <location>
        <begin position="17"/>
        <end position="130"/>
    </location>
</feature>
<reference evidence="2 3" key="1">
    <citation type="journal article" date="2008" name="PLoS Genet.">
        <title>Genomic islands in the pathogenic filamentous fungus Aspergillus fumigatus.</title>
        <authorList>
            <person name="Fedorova N.D."/>
            <person name="Khaldi N."/>
            <person name="Joardar V.S."/>
            <person name="Maiti R."/>
            <person name="Amedeo P."/>
            <person name="Anderson M.J."/>
            <person name="Crabtree J."/>
            <person name="Silva J.C."/>
            <person name="Badger J.H."/>
            <person name="Albarraq A."/>
            <person name="Angiuoli S."/>
            <person name="Bussey H."/>
            <person name="Bowyer P."/>
            <person name="Cotty P.J."/>
            <person name="Dyer P.S."/>
            <person name="Egan A."/>
            <person name="Galens K."/>
            <person name="Fraser-Liggett C.M."/>
            <person name="Haas B.J."/>
            <person name="Inman J.M."/>
            <person name="Kent R."/>
            <person name="Lemieux S."/>
            <person name="Malavazi I."/>
            <person name="Orvis J."/>
            <person name="Roemer T."/>
            <person name="Ronning C.M."/>
            <person name="Sundaram J.P."/>
            <person name="Sutton G."/>
            <person name="Turner G."/>
            <person name="Venter J.C."/>
            <person name="White O.R."/>
            <person name="Whitty B.R."/>
            <person name="Youngman P."/>
            <person name="Wolfe K.H."/>
            <person name="Goldman G.H."/>
            <person name="Wortman J.R."/>
            <person name="Jiang B."/>
            <person name="Denning D.W."/>
            <person name="Nierman W.C."/>
        </authorList>
    </citation>
    <scope>NUCLEOTIDE SEQUENCE [LARGE SCALE GENOMIC DNA]</scope>
    <source>
        <strain evidence="3">ATCC 1007 / CBS 513.65 / DSM 816 / NCTC 3887 / NRRL 1</strain>
    </source>
</reference>
<dbReference type="RefSeq" id="XP_001270746.1">
    <property type="nucleotide sequence ID" value="XM_001270745.1"/>
</dbReference>
<evidence type="ECO:0000256" key="1">
    <source>
        <dbReference type="SAM" id="SignalP"/>
    </source>
</evidence>
<name>A1CJJ6_ASPCL</name>
<keyword evidence="1" id="KW-0732">Signal</keyword>
<dbReference type="HOGENOM" id="CLU_150182_0_0_1"/>
<sequence>MHLLTLFLLLLGTVAAIQAPTRDALKPRNWDLRLLGPGCDPNDSNIDISLFHRSGFVGASCEAVDTGEFNTTSVKSISWKSPGEDRYDLCIYGNAGCRGAAADVLRSGWEVCYPFSGWKGWKVVAADVAC</sequence>
<dbReference type="EMBL" id="DS027056">
    <property type="protein sequence ID" value="EAW09320.1"/>
    <property type="molecule type" value="Genomic_DNA"/>
</dbReference>
<feature type="signal peptide" evidence="1">
    <location>
        <begin position="1"/>
        <end position="16"/>
    </location>
</feature>
<keyword evidence="3" id="KW-1185">Reference proteome</keyword>
<dbReference type="VEuPathDB" id="FungiDB:ACLA_035230"/>
<dbReference type="OMA" id="CYLYNGF"/>
<accession>A1CJJ6</accession>
<dbReference type="eggNOG" id="ENOG502RNW5">
    <property type="taxonomic scope" value="Eukaryota"/>
</dbReference>
<dbReference type="KEGG" id="act:ACLA_035230"/>
<dbReference type="AlphaFoldDB" id="A1CJJ6"/>
<organism evidence="2 3">
    <name type="scientific">Aspergillus clavatus (strain ATCC 1007 / CBS 513.65 / DSM 816 / NCTC 3887 / NRRL 1 / QM 1276 / 107)</name>
    <dbReference type="NCBI Taxonomy" id="344612"/>
    <lineage>
        <taxon>Eukaryota</taxon>
        <taxon>Fungi</taxon>
        <taxon>Dikarya</taxon>
        <taxon>Ascomycota</taxon>
        <taxon>Pezizomycotina</taxon>
        <taxon>Eurotiomycetes</taxon>
        <taxon>Eurotiomycetidae</taxon>
        <taxon>Eurotiales</taxon>
        <taxon>Aspergillaceae</taxon>
        <taxon>Aspergillus</taxon>
        <taxon>Aspergillus subgen. Fumigati</taxon>
    </lineage>
</organism>
<gene>
    <name evidence="2" type="ORF">ACLA_035230</name>
</gene>
<dbReference type="GeneID" id="4703005"/>
<evidence type="ECO:0000313" key="2">
    <source>
        <dbReference type="EMBL" id="EAW09320.1"/>
    </source>
</evidence>
<dbReference type="OrthoDB" id="4338083at2759"/>